<dbReference type="OrthoDB" id="1923159at2759"/>
<evidence type="ECO:0000313" key="1">
    <source>
        <dbReference type="EMBL" id="RCI06764.1"/>
    </source>
</evidence>
<proteinExistence type="predicted"/>
<reference evidence="1 2" key="1">
    <citation type="journal article" date="2018" name="G3 (Bethesda)">
        <title>Phylogenetic and Phylogenomic Definition of Rhizopus Species.</title>
        <authorList>
            <person name="Gryganskyi A.P."/>
            <person name="Golan J."/>
            <person name="Dolatabadi S."/>
            <person name="Mondo S."/>
            <person name="Robb S."/>
            <person name="Idnurm A."/>
            <person name="Muszewska A."/>
            <person name="Steczkiewicz K."/>
            <person name="Masonjones S."/>
            <person name="Liao H.L."/>
            <person name="Gajdeczka M.T."/>
            <person name="Anike F."/>
            <person name="Vuek A."/>
            <person name="Anishchenko I.M."/>
            <person name="Voigt K."/>
            <person name="de Hoog G.S."/>
            <person name="Smith M.E."/>
            <person name="Heitman J."/>
            <person name="Vilgalys R."/>
            <person name="Stajich J.E."/>
        </authorList>
    </citation>
    <scope>NUCLEOTIDE SEQUENCE [LARGE SCALE GENOMIC DNA]</scope>
    <source>
        <strain evidence="1 2">LSU 92-RS-03</strain>
    </source>
</reference>
<keyword evidence="2" id="KW-1185">Reference proteome</keyword>
<accession>A0A367KX65</accession>
<organism evidence="1 2">
    <name type="scientific">Rhizopus stolonifer</name>
    <name type="common">Rhizopus nigricans</name>
    <dbReference type="NCBI Taxonomy" id="4846"/>
    <lineage>
        <taxon>Eukaryota</taxon>
        <taxon>Fungi</taxon>
        <taxon>Fungi incertae sedis</taxon>
        <taxon>Mucoromycota</taxon>
        <taxon>Mucoromycotina</taxon>
        <taxon>Mucoromycetes</taxon>
        <taxon>Mucorales</taxon>
        <taxon>Mucorineae</taxon>
        <taxon>Rhizopodaceae</taxon>
        <taxon>Rhizopus</taxon>
    </lineage>
</organism>
<dbReference type="STRING" id="4846.A0A367KX65"/>
<dbReference type="Proteomes" id="UP000253551">
    <property type="component" value="Unassembled WGS sequence"/>
</dbReference>
<name>A0A367KX65_RHIST</name>
<dbReference type="EMBL" id="PJQM01000092">
    <property type="protein sequence ID" value="RCI06764.1"/>
    <property type="molecule type" value="Genomic_DNA"/>
</dbReference>
<protein>
    <submittedName>
        <fullName evidence="1">Uncharacterized protein</fullName>
    </submittedName>
</protein>
<dbReference type="AlphaFoldDB" id="A0A367KX65"/>
<evidence type="ECO:0000313" key="2">
    <source>
        <dbReference type="Proteomes" id="UP000253551"/>
    </source>
</evidence>
<gene>
    <name evidence="1" type="ORF">CU098_013906</name>
</gene>
<comment type="caution">
    <text evidence="1">The sequence shown here is derived from an EMBL/GenBank/DDBJ whole genome shotgun (WGS) entry which is preliminary data.</text>
</comment>
<sequence>MDTSPSNGSKGEVSETSVVLKEEDAEMEEKVTLENVTDYKATSIALIEKLLQFSTPRLDNKIVNVLFLEGMMDILMTHITRLDLTQDEPIELSKCSIEQKLRHASHERDTKDMEALKRSYHAMEFLSGATANHIWVQNSKFYTIDRYGT</sequence>